<dbReference type="CDD" id="cd14066">
    <property type="entry name" value="STKc_IRAK"/>
    <property type="match status" value="1"/>
</dbReference>
<evidence type="ECO:0000256" key="4">
    <source>
        <dbReference type="ARBA" id="ARBA00022475"/>
    </source>
</evidence>
<dbReference type="FunFam" id="3.80.10.10:FF:000041">
    <property type="entry name" value="LRR receptor-like serine/threonine-protein kinase ERECTA"/>
    <property type="match status" value="1"/>
</dbReference>
<feature type="non-terminal residue" evidence="22">
    <location>
        <position position="1"/>
    </location>
</feature>
<keyword evidence="5" id="KW-0723">Serine/threonine-protein kinase</keyword>
<dbReference type="Gene3D" id="1.10.510.10">
    <property type="entry name" value="Transferase(Phosphotransferase) domain 1"/>
    <property type="match status" value="1"/>
</dbReference>
<dbReference type="Pfam" id="PF13855">
    <property type="entry name" value="LRR_8"/>
    <property type="match status" value="1"/>
</dbReference>
<evidence type="ECO:0000256" key="14">
    <source>
        <dbReference type="ARBA" id="ARBA00022840"/>
    </source>
</evidence>
<dbReference type="GO" id="GO:0004674">
    <property type="term" value="F:protein serine/threonine kinase activity"/>
    <property type="evidence" value="ECO:0007669"/>
    <property type="project" value="UniProtKB-KW"/>
</dbReference>
<evidence type="ECO:0000256" key="11">
    <source>
        <dbReference type="ARBA" id="ARBA00022737"/>
    </source>
</evidence>
<keyword evidence="18" id="KW-0325">Glycoprotein</keyword>
<comment type="catalytic activity">
    <reaction evidence="20">
        <text>L-seryl-[protein] + ATP = O-phospho-L-seryl-[protein] + ADP + H(+)</text>
        <dbReference type="Rhea" id="RHEA:17989"/>
        <dbReference type="Rhea" id="RHEA-COMP:9863"/>
        <dbReference type="Rhea" id="RHEA-COMP:11604"/>
        <dbReference type="ChEBI" id="CHEBI:15378"/>
        <dbReference type="ChEBI" id="CHEBI:29999"/>
        <dbReference type="ChEBI" id="CHEBI:30616"/>
        <dbReference type="ChEBI" id="CHEBI:83421"/>
        <dbReference type="ChEBI" id="CHEBI:456216"/>
        <dbReference type="EC" id="2.7.11.1"/>
    </reaction>
</comment>
<dbReference type="PROSITE" id="PS00108">
    <property type="entry name" value="PROTEIN_KINASE_ST"/>
    <property type="match status" value="1"/>
</dbReference>
<dbReference type="Gene3D" id="3.80.10.10">
    <property type="entry name" value="Ribonuclease Inhibitor"/>
    <property type="match status" value="5"/>
</dbReference>
<comment type="similarity">
    <text evidence="2">Belongs to the protein kinase superfamily. Ser/Thr protein kinase family.</text>
</comment>
<keyword evidence="16" id="KW-0472">Membrane</keyword>
<keyword evidence="15" id="KW-1133">Transmembrane helix</keyword>
<evidence type="ECO:0000313" key="23">
    <source>
        <dbReference type="Proteomes" id="UP000324897"/>
    </source>
</evidence>
<keyword evidence="12" id="KW-0547">Nucleotide-binding</keyword>
<dbReference type="EC" id="2.7.11.1" evidence="3"/>
<keyword evidence="6" id="KW-0597">Phosphoprotein</keyword>
<comment type="catalytic activity">
    <reaction evidence="19">
        <text>L-threonyl-[protein] + ATP = O-phospho-L-threonyl-[protein] + ADP + H(+)</text>
        <dbReference type="Rhea" id="RHEA:46608"/>
        <dbReference type="Rhea" id="RHEA-COMP:11060"/>
        <dbReference type="Rhea" id="RHEA-COMP:11605"/>
        <dbReference type="ChEBI" id="CHEBI:15378"/>
        <dbReference type="ChEBI" id="CHEBI:30013"/>
        <dbReference type="ChEBI" id="CHEBI:30616"/>
        <dbReference type="ChEBI" id="CHEBI:61977"/>
        <dbReference type="ChEBI" id="CHEBI:456216"/>
        <dbReference type="EC" id="2.7.11.1"/>
    </reaction>
</comment>
<evidence type="ECO:0000256" key="16">
    <source>
        <dbReference type="ARBA" id="ARBA00023136"/>
    </source>
</evidence>
<dbReference type="InterPro" id="IPR001611">
    <property type="entry name" value="Leu-rich_rpt"/>
</dbReference>
<keyword evidence="8" id="KW-0808">Transferase</keyword>
<evidence type="ECO:0000256" key="12">
    <source>
        <dbReference type="ARBA" id="ARBA00022741"/>
    </source>
</evidence>
<evidence type="ECO:0000256" key="8">
    <source>
        <dbReference type="ARBA" id="ARBA00022679"/>
    </source>
</evidence>
<dbReference type="FunFam" id="3.80.10.10:FF:000228">
    <property type="entry name" value="Leucine-rich repeat receptor-like serine/threonine-protein kinase BAM1"/>
    <property type="match status" value="1"/>
</dbReference>
<dbReference type="SMART" id="SM00220">
    <property type="entry name" value="S_TKc"/>
    <property type="match status" value="1"/>
</dbReference>
<dbReference type="SMART" id="SM00365">
    <property type="entry name" value="LRR_SD22"/>
    <property type="match status" value="6"/>
</dbReference>
<dbReference type="InterPro" id="IPR001245">
    <property type="entry name" value="Ser-Thr/Tyr_kinase_cat_dom"/>
</dbReference>
<evidence type="ECO:0000256" key="2">
    <source>
        <dbReference type="ARBA" id="ARBA00008684"/>
    </source>
</evidence>
<dbReference type="Pfam" id="PF00560">
    <property type="entry name" value="LRR_1"/>
    <property type="match status" value="5"/>
</dbReference>
<dbReference type="InterPro" id="IPR003591">
    <property type="entry name" value="Leu-rich_rpt_typical-subtyp"/>
</dbReference>
<dbReference type="Proteomes" id="UP000324897">
    <property type="component" value="Chromosome 1"/>
</dbReference>
<dbReference type="Gene3D" id="3.30.200.20">
    <property type="entry name" value="Phosphorylase Kinase, domain 1"/>
    <property type="match status" value="1"/>
</dbReference>
<evidence type="ECO:0000256" key="15">
    <source>
        <dbReference type="ARBA" id="ARBA00022989"/>
    </source>
</evidence>
<dbReference type="PANTHER" id="PTHR48053:SF109">
    <property type="entry name" value="PROTEIN KINASE DOMAIN-CONTAINING PROTEIN"/>
    <property type="match status" value="1"/>
</dbReference>
<protein>
    <recommendedName>
        <fullName evidence="3">non-specific serine/threonine protein kinase</fullName>
        <ecNumber evidence="3">2.7.11.1</ecNumber>
    </recommendedName>
</protein>
<dbReference type="InterPro" id="IPR000719">
    <property type="entry name" value="Prot_kinase_dom"/>
</dbReference>
<organism evidence="22 23">
    <name type="scientific">Eragrostis curvula</name>
    <name type="common">weeping love grass</name>
    <dbReference type="NCBI Taxonomy" id="38414"/>
    <lineage>
        <taxon>Eukaryota</taxon>
        <taxon>Viridiplantae</taxon>
        <taxon>Streptophyta</taxon>
        <taxon>Embryophyta</taxon>
        <taxon>Tracheophyta</taxon>
        <taxon>Spermatophyta</taxon>
        <taxon>Magnoliopsida</taxon>
        <taxon>Liliopsida</taxon>
        <taxon>Poales</taxon>
        <taxon>Poaceae</taxon>
        <taxon>PACMAD clade</taxon>
        <taxon>Chloridoideae</taxon>
        <taxon>Eragrostideae</taxon>
        <taxon>Eragrostidinae</taxon>
        <taxon>Eragrostis</taxon>
    </lineage>
</organism>
<evidence type="ECO:0000256" key="5">
    <source>
        <dbReference type="ARBA" id="ARBA00022527"/>
    </source>
</evidence>
<accession>A0A5J9VCX0</accession>
<dbReference type="SMART" id="SM00369">
    <property type="entry name" value="LRR_TYP"/>
    <property type="match status" value="5"/>
</dbReference>
<keyword evidence="7" id="KW-0433">Leucine-rich repeat</keyword>
<keyword evidence="23" id="KW-1185">Reference proteome</keyword>
<dbReference type="Pfam" id="PF08263">
    <property type="entry name" value="LRRNT_2"/>
    <property type="match status" value="1"/>
</dbReference>
<dbReference type="GO" id="GO:0005886">
    <property type="term" value="C:plasma membrane"/>
    <property type="evidence" value="ECO:0007669"/>
    <property type="project" value="UniProtKB-SubCell"/>
</dbReference>
<dbReference type="PRINTS" id="PR00019">
    <property type="entry name" value="LEURICHRPT"/>
</dbReference>
<proteinExistence type="inferred from homology"/>
<evidence type="ECO:0000256" key="7">
    <source>
        <dbReference type="ARBA" id="ARBA00022614"/>
    </source>
</evidence>
<dbReference type="SUPFAM" id="SSF56112">
    <property type="entry name" value="Protein kinase-like (PK-like)"/>
    <property type="match status" value="1"/>
</dbReference>
<dbReference type="SUPFAM" id="SSF52058">
    <property type="entry name" value="L domain-like"/>
    <property type="match status" value="2"/>
</dbReference>
<dbReference type="FunFam" id="1.10.510.10:FF:000417">
    <property type="entry name" value="Leucine-rich repeat receptor-like protein kinase"/>
    <property type="match status" value="1"/>
</dbReference>
<evidence type="ECO:0000256" key="6">
    <source>
        <dbReference type="ARBA" id="ARBA00022553"/>
    </source>
</evidence>
<sequence length="934" mass="101856">KPSRLPLPPLLLPILAASDPDSALPNNNDELQALLTIKQDWGNPTALRSWKNHSSNPAPAGSSDHCRWVGVTCNNGQVTALSFQNFDIANPIPPSICSLKNLSYIDLSYNNLTHEFPTELYSCSVLQYLDLSNNDFSGDLPADINNLPPGIEHLNLSSNSFTGSVPSEIAGFSKLKSLVLDTNSFNGSYPSVAISNLFELETLTLASNPFTPGPVPEEFSKLTKLKTLWLGGMNLTGTIPDSLSALTELTLLDLSQNKLHGEIPAWILKHQKLQYMYLYANRFTGGIGPNITAINMLELDVSTNLLTDPIPETIGNLKNLNLLYLYFNKITGPVPTSVGLLPKLEDLGLFNNMLSGPLPPELGKHSPLGNLEVSNNFLNGTVPDTLCFNKKLYDIVLFNNNFSGAFPAILGECTTVNNIMVHNNHLTGEFPGSVWWAFPGLTNVMLQNNDFTGVLPSEISSNISRIEIGNNKFSGAIPASATGLRSFKADNNWFTHGLPTNMSKLANLTDLSLAGNQIGGSVPSSIVTLKSLTYLNLSSTMISGAIPAAMGLLPVLTILDLSNNSLTGDIPMTFDNLHLSFLNLSYNQLTGMAQEEAARRCVVDDDTIRALNFTEHDILSKLSEENVVGRGGSGKVYRVHLSCRKGEHGGGGEETIHSTVAVKKIGNAGKADANLEKEFDAEVTSLGGLRHDNIINLLCCISGDDTKLLVYEYMENGSLDRWLHRRRTNAPLDWPTRLRIAVDVARGLSYMHQDFTRPVIHRDVKCSNILLDCGFRAKIADFGLARILAKSGVSEAASAVCGTFGYIAPEYVNRAKVSDRVDVYSFGVVLLELATGRGPQDGGAESGSCLAKWASKRCVDGDPCADLVDGEVQDPAYLVDMVVVFELGVVCTGEDPSSRPPMSEVLRRLLQCGRKLRSVRQQRRRRRWQRLVWR</sequence>
<dbReference type="InterPro" id="IPR051716">
    <property type="entry name" value="Plant_RL_S/T_kinase"/>
</dbReference>
<comment type="caution">
    <text evidence="22">The sequence shown here is derived from an EMBL/GenBank/DDBJ whole genome shotgun (WGS) entry which is preliminary data.</text>
</comment>
<dbReference type="PROSITE" id="PS50011">
    <property type="entry name" value="PROTEIN_KINASE_DOM"/>
    <property type="match status" value="1"/>
</dbReference>
<evidence type="ECO:0000256" key="18">
    <source>
        <dbReference type="ARBA" id="ARBA00023180"/>
    </source>
</evidence>
<dbReference type="FunFam" id="3.80.10.10:FF:000221">
    <property type="entry name" value="Leucine-rich repeat receptor-like protein kinase PXL1"/>
    <property type="match status" value="1"/>
</dbReference>
<keyword evidence="4" id="KW-1003">Cell membrane</keyword>
<reference evidence="22 23" key="1">
    <citation type="journal article" date="2019" name="Sci. Rep.">
        <title>A high-quality genome of Eragrostis curvula grass provides insights into Poaceae evolution and supports new strategies to enhance forage quality.</title>
        <authorList>
            <person name="Carballo J."/>
            <person name="Santos B.A.C.M."/>
            <person name="Zappacosta D."/>
            <person name="Garbus I."/>
            <person name="Selva J.P."/>
            <person name="Gallo C.A."/>
            <person name="Diaz A."/>
            <person name="Albertini E."/>
            <person name="Caccamo M."/>
            <person name="Echenique V."/>
        </authorList>
    </citation>
    <scope>NUCLEOTIDE SEQUENCE [LARGE SCALE GENOMIC DNA]</scope>
    <source>
        <strain evidence="23">cv. Victoria</strain>
        <tissue evidence="22">Leaf</tissue>
    </source>
</reference>
<dbReference type="OrthoDB" id="676979at2759"/>
<keyword evidence="14" id="KW-0067">ATP-binding</keyword>
<evidence type="ECO:0000256" key="3">
    <source>
        <dbReference type="ARBA" id="ARBA00012513"/>
    </source>
</evidence>
<keyword evidence="13" id="KW-0418">Kinase</keyword>
<dbReference type="EMBL" id="RWGY01000011">
    <property type="protein sequence ID" value="TVU33284.1"/>
    <property type="molecule type" value="Genomic_DNA"/>
</dbReference>
<evidence type="ECO:0000256" key="9">
    <source>
        <dbReference type="ARBA" id="ARBA00022692"/>
    </source>
</evidence>
<evidence type="ECO:0000256" key="17">
    <source>
        <dbReference type="ARBA" id="ARBA00023170"/>
    </source>
</evidence>
<evidence type="ECO:0000256" key="10">
    <source>
        <dbReference type="ARBA" id="ARBA00022729"/>
    </source>
</evidence>
<dbReference type="InterPro" id="IPR011009">
    <property type="entry name" value="Kinase-like_dom_sf"/>
</dbReference>
<keyword evidence="11" id="KW-0677">Repeat</keyword>
<dbReference type="AlphaFoldDB" id="A0A5J9VCX0"/>
<dbReference type="InterPro" id="IPR032675">
    <property type="entry name" value="LRR_dom_sf"/>
</dbReference>
<dbReference type="InterPro" id="IPR013210">
    <property type="entry name" value="LRR_N_plant-typ"/>
</dbReference>
<comment type="subcellular location">
    <subcellularLocation>
        <location evidence="1">Cell membrane</location>
        <topology evidence="1">Single-pass membrane protein</topology>
    </subcellularLocation>
</comment>
<keyword evidence="10" id="KW-0732">Signal</keyword>
<evidence type="ECO:0000256" key="13">
    <source>
        <dbReference type="ARBA" id="ARBA00022777"/>
    </source>
</evidence>
<dbReference type="Pfam" id="PF07714">
    <property type="entry name" value="PK_Tyr_Ser-Thr"/>
    <property type="match status" value="1"/>
</dbReference>
<evidence type="ECO:0000256" key="20">
    <source>
        <dbReference type="ARBA" id="ARBA00048679"/>
    </source>
</evidence>
<keyword evidence="9" id="KW-0812">Transmembrane</keyword>
<dbReference type="Gramene" id="TVU33284">
    <property type="protein sequence ID" value="TVU33284"/>
    <property type="gene ID" value="EJB05_25077"/>
</dbReference>
<feature type="domain" description="Protein kinase" evidence="21">
    <location>
        <begin position="622"/>
        <end position="910"/>
    </location>
</feature>
<dbReference type="InterPro" id="IPR008271">
    <property type="entry name" value="Ser/Thr_kinase_AS"/>
</dbReference>
<gene>
    <name evidence="22" type="ORF">EJB05_25077</name>
</gene>
<evidence type="ECO:0000256" key="1">
    <source>
        <dbReference type="ARBA" id="ARBA00004162"/>
    </source>
</evidence>
<evidence type="ECO:0000256" key="19">
    <source>
        <dbReference type="ARBA" id="ARBA00047899"/>
    </source>
</evidence>
<dbReference type="GO" id="GO:0005524">
    <property type="term" value="F:ATP binding"/>
    <property type="evidence" value="ECO:0007669"/>
    <property type="project" value="UniProtKB-KW"/>
</dbReference>
<evidence type="ECO:0000259" key="21">
    <source>
        <dbReference type="PROSITE" id="PS50011"/>
    </source>
</evidence>
<dbReference type="PANTHER" id="PTHR48053">
    <property type="entry name" value="LEUCINE RICH REPEAT FAMILY PROTEIN, EXPRESSED"/>
    <property type="match status" value="1"/>
</dbReference>
<keyword evidence="17" id="KW-0675">Receptor</keyword>
<evidence type="ECO:0000313" key="22">
    <source>
        <dbReference type="EMBL" id="TVU33284.1"/>
    </source>
</evidence>
<dbReference type="FunFam" id="3.80.10.10:FF:000095">
    <property type="entry name" value="LRR receptor-like serine/threonine-protein kinase GSO1"/>
    <property type="match status" value="1"/>
</dbReference>
<name>A0A5J9VCX0_9POAL</name>